<feature type="domain" description="Thiol:disulfide interchange protein DsbD N-terminal" evidence="2">
    <location>
        <begin position="35"/>
        <end position="143"/>
    </location>
</feature>
<dbReference type="Gene3D" id="2.60.40.1250">
    <property type="entry name" value="Thiol:disulfide interchange protein DsbD, N-terminal domain"/>
    <property type="match status" value="1"/>
</dbReference>
<evidence type="ECO:0000313" key="3">
    <source>
        <dbReference type="EMBL" id="TVT43354.1"/>
    </source>
</evidence>
<sequence>MKKIALAAFALLGASQAHAQILAPVHWSYAAKKTSPTEAVVLIKATIDAGWHVYSQHVKDGGPVKTTVKFDPSKAYTLVGTTQEPKPVTRMEKTFGMEVSYFANSVIFQQKVKLTGKGPVTVKGNLEFMACNDEKCLPPDEVAFSIPVK</sequence>
<dbReference type="InterPro" id="IPR028250">
    <property type="entry name" value="DsbDN"/>
</dbReference>
<keyword evidence="3" id="KW-0813">Transport</keyword>
<organism evidence="3 4">
    <name type="scientific">Hymenobacter setariae</name>
    <dbReference type="NCBI Taxonomy" id="2594794"/>
    <lineage>
        <taxon>Bacteria</taxon>
        <taxon>Pseudomonadati</taxon>
        <taxon>Bacteroidota</taxon>
        <taxon>Cytophagia</taxon>
        <taxon>Cytophagales</taxon>
        <taxon>Hymenobacteraceae</taxon>
        <taxon>Hymenobacter</taxon>
    </lineage>
</organism>
<gene>
    <name evidence="3" type="ORF">FNT36_04510</name>
</gene>
<reference evidence="3 4" key="1">
    <citation type="submission" date="2019-07" db="EMBL/GenBank/DDBJ databases">
        <title>Hymenobacter sp. straun FUR1 Genome sequencing and assembly.</title>
        <authorList>
            <person name="Chhetri G."/>
        </authorList>
    </citation>
    <scope>NUCLEOTIDE SEQUENCE [LARGE SCALE GENOMIC DNA]</scope>
    <source>
        <strain evidence="3 4">Fur1</strain>
    </source>
</reference>
<dbReference type="PANTHER" id="PTHR32234:SF0">
    <property type="entry name" value="THIOL:DISULFIDE INTERCHANGE PROTEIN DSBD"/>
    <property type="match status" value="1"/>
</dbReference>
<keyword evidence="3" id="KW-0762">Sugar transport</keyword>
<dbReference type="EMBL" id="VMRJ01000001">
    <property type="protein sequence ID" value="TVT43354.1"/>
    <property type="molecule type" value="Genomic_DNA"/>
</dbReference>
<feature type="chain" id="PRO_5021974297" evidence="1">
    <location>
        <begin position="20"/>
        <end position="149"/>
    </location>
</feature>
<keyword evidence="4" id="KW-1185">Reference proteome</keyword>
<dbReference type="Pfam" id="PF11412">
    <property type="entry name" value="DsbD_N"/>
    <property type="match status" value="1"/>
</dbReference>
<feature type="signal peptide" evidence="1">
    <location>
        <begin position="1"/>
        <end position="19"/>
    </location>
</feature>
<accession>A0A558C3M3</accession>
<dbReference type="GO" id="GO:0045454">
    <property type="term" value="P:cell redox homeostasis"/>
    <property type="evidence" value="ECO:0007669"/>
    <property type="project" value="TreeGrafter"/>
</dbReference>
<dbReference type="GO" id="GO:0015035">
    <property type="term" value="F:protein-disulfide reductase activity"/>
    <property type="evidence" value="ECO:0007669"/>
    <property type="project" value="TreeGrafter"/>
</dbReference>
<comment type="caution">
    <text evidence="3">The sequence shown here is derived from an EMBL/GenBank/DDBJ whole genome shotgun (WGS) entry which is preliminary data.</text>
</comment>
<dbReference type="RefSeq" id="WP_144844768.1">
    <property type="nucleotide sequence ID" value="NZ_VMRJ01000001.1"/>
</dbReference>
<protein>
    <submittedName>
        <fullName evidence="3">Sugar transporter</fullName>
    </submittedName>
</protein>
<name>A0A558C3M3_9BACT</name>
<dbReference type="AlphaFoldDB" id="A0A558C3M3"/>
<proteinExistence type="predicted"/>
<dbReference type="InterPro" id="IPR036929">
    <property type="entry name" value="DsbDN_sf"/>
</dbReference>
<evidence type="ECO:0000256" key="1">
    <source>
        <dbReference type="SAM" id="SignalP"/>
    </source>
</evidence>
<dbReference type="Proteomes" id="UP000317624">
    <property type="component" value="Unassembled WGS sequence"/>
</dbReference>
<evidence type="ECO:0000259" key="2">
    <source>
        <dbReference type="Pfam" id="PF11412"/>
    </source>
</evidence>
<evidence type="ECO:0000313" key="4">
    <source>
        <dbReference type="Proteomes" id="UP000317624"/>
    </source>
</evidence>
<dbReference type="PANTHER" id="PTHR32234">
    <property type="entry name" value="THIOL:DISULFIDE INTERCHANGE PROTEIN DSBD"/>
    <property type="match status" value="1"/>
</dbReference>
<keyword evidence="1" id="KW-0732">Signal</keyword>
<dbReference type="OrthoDB" id="9811036at2"/>